<keyword evidence="1" id="KW-0324">Glycolysis</keyword>
<dbReference type="Proteomes" id="UP001205740">
    <property type="component" value="Unassembled WGS sequence"/>
</dbReference>
<dbReference type="CDD" id="cd07067">
    <property type="entry name" value="HP_PGM_like"/>
    <property type="match status" value="1"/>
</dbReference>
<dbReference type="SUPFAM" id="SSF53254">
    <property type="entry name" value="Phosphoglycerate mutase-like"/>
    <property type="match status" value="1"/>
</dbReference>
<evidence type="ECO:0000256" key="1">
    <source>
        <dbReference type="ARBA" id="ARBA00023152"/>
    </source>
</evidence>
<keyword evidence="4" id="KW-1185">Reference proteome</keyword>
<dbReference type="Gene3D" id="3.40.50.1240">
    <property type="entry name" value="Phosphoglycerate mutase-like"/>
    <property type="match status" value="1"/>
</dbReference>
<dbReference type="InterPro" id="IPR013078">
    <property type="entry name" value="His_Pase_superF_clade-1"/>
</dbReference>
<reference evidence="3 4" key="1">
    <citation type="submission" date="2022-06" db="EMBL/GenBank/DDBJ databases">
        <title>Genomic Encyclopedia of Archaeal and Bacterial Type Strains, Phase II (KMG-II): from individual species to whole genera.</title>
        <authorList>
            <person name="Goeker M."/>
        </authorList>
    </citation>
    <scope>NUCLEOTIDE SEQUENCE [LARGE SCALE GENOMIC DNA]</scope>
    <source>
        <strain evidence="3 4">DSM 45037</strain>
    </source>
</reference>
<dbReference type="PANTHER" id="PTHR48100:SF1">
    <property type="entry name" value="HISTIDINE PHOSPHATASE FAMILY PROTEIN-RELATED"/>
    <property type="match status" value="1"/>
</dbReference>
<dbReference type="PANTHER" id="PTHR48100">
    <property type="entry name" value="BROAD-SPECIFICITY PHOSPHATASE YOR283W-RELATED"/>
    <property type="match status" value="1"/>
</dbReference>
<evidence type="ECO:0000313" key="3">
    <source>
        <dbReference type="EMBL" id="MCP2159795.1"/>
    </source>
</evidence>
<sequence>MGSLHLIRHGQTTSNVMARLDTRPPGAGLTDFGARQAVRFGLLNPDVRPAALYSSVARRARETAQLIGSVWGVEAQTVEGIHEVQVGSMEDRNDDRSVRAFRDLIADWFDGYTDRRVGDSESLDDVFARYLPVIEDLAVRHLDDSDDSGDVYVVSHGAAIRLVAAHLGDVDRGFAHDNGLPNTASVELARVNGGWRCVHWGGVDPVRPTAAASVDPMG</sequence>
<dbReference type="SMART" id="SM00855">
    <property type="entry name" value="PGAM"/>
    <property type="match status" value="1"/>
</dbReference>
<dbReference type="EMBL" id="JAMTCG010000002">
    <property type="protein sequence ID" value="MCP2159795.1"/>
    <property type="molecule type" value="Genomic_DNA"/>
</dbReference>
<proteinExistence type="predicted"/>
<organism evidence="3 4">
    <name type="scientific">Williamsia serinedens</name>
    <dbReference type="NCBI Taxonomy" id="391736"/>
    <lineage>
        <taxon>Bacteria</taxon>
        <taxon>Bacillati</taxon>
        <taxon>Actinomycetota</taxon>
        <taxon>Actinomycetes</taxon>
        <taxon>Mycobacteriales</taxon>
        <taxon>Nocardiaceae</taxon>
        <taxon>Williamsia</taxon>
    </lineage>
</organism>
<dbReference type="PROSITE" id="PS00175">
    <property type="entry name" value="PG_MUTASE"/>
    <property type="match status" value="1"/>
</dbReference>
<gene>
    <name evidence="3" type="ORF">LX12_000974</name>
</gene>
<dbReference type="InterPro" id="IPR029033">
    <property type="entry name" value="His_PPase_superfam"/>
</dbReference>
<keyword evidence="2" id="KW-0413">Isomerase</keyword>
<dbReference type="InterPro" id="IPR001345">
    <property type="entry name" value="PG/BPGM_mutase_AS"/>
</dbReference>
<dbReference type="Pfam" id="PF00300">
    <property type="entry name" value="His_Phos_1"/>
    <property type="match status" value="1"/>
</dbReference>
<evidence type="ECO:0000313" key="4">
    <source>
        <dbReference type="Proteomes" id="UP001205740"/>
    </source>
</evidence>
<protein>
    <submittedName>
        <fullName evidence="3">Phosphoglycerate mutase</fullName>
    </submittedName>
</protein>
<dbReference type="InterPro" id="IPR050275">
    <property type="entry name" value="PGM_Phosphatase"/>
</dbReference>
<name>A0ABT1GXW1_9NOCA</name>
<accession>A0ABT1GXW1</accession>
<evidence type="ECO:0000256" key="2">
    <source>
        <dbReference type="ARBA" id="ARBA00023235"/>
    </source>
</evidence>
<dbReference type="RefSeq" id="WP_253653399.1">
    <property type="nucleotide sequence ID" value="NZ_BAAAOE010000001.1"/>
</dbReference>
<comment type="caution">
    <text evidence="3">The sequence shown here is derived from an EMBL/GenBank/DDBJ whole genome shotgun (WGS) entry which is preliminary data.</text>
</comment>